<sequence>MIPIIAIGLAASGPAESHSVAVPHAGGSVEATYRSATAVRYRQVGAATPPGVAPTLRCHWTATATVSRDARGAGGARLARDWPPADVLSGVRHGWCDNVRQSIAEEIAARQDAIERHRLAVAAQDRAVLIAELEGSARGFGG</sequence>
<reference evidence="1 2" key="1">
    <citation type="submission" date="2017-07" db="EMBL/GenBank/DDBJ databases">
        <authorList>
            <person name="Sun Z.S."/>
            <person name="Albrecht U."/>
            <person name="Echele G."/>
            <person name="Lee C.C."/>
        </authorList>
    </citation>
    <scope>NUCLEOTIDE SEQUENCE [LARGE SCALE GENOMIC DNA]</scope>
    <source>
        <strain evidence="1 2">CGMCC 1.12672</strain>
    </source>
</reference>
<protein>
    <submittedName>
        <fullName evidence="1">Uncharacterized protein</fullName>
    </submittedName>
</protein>
<gene>
    <name evidence="1" type="ORF">SAMN06297144_2870</name>
</gene>
<name>A0A285R1L6_9SPHN</name>
<keyword evidence="2" id="KW-1185">Reference proteome</keyword>
<accession>A0A285R1L6</accession>
<dbReference type="OrthoDB" id="7506756at2"/>
<organism evidence="1 2">
    <name type="scientific">Sphingomonas guangdongensis</name>
    <dbReference type="NCBI Taxonomy" id="1141890"/>
    <lineage>
        <taxon>Bacteria</taxon>
        <taxon>Pseudomonadati</taxon>
        <taxon>Pseudomonadota</taxon>
        <taxon>Alphaproteobacteria</taxon>
        <taxon>Sphingomonadales</taxon>
        <taxon>Sphingomonadaceae</taxon>
        <taxon>Sphingomonas</taxon>
    </lineage>
</organism>
<dbReference type="AlphaFoldDB" id="A0A285R1L6"/>
<evidence type="ECO:0000313" key="1">
    <source>
        <dbReference type="EMBL" id="SOB87734.1"/>
    </source>
</evidence>
<dbReference type="RefSeq" id="WP_097064689.1">
    <property type="nucleotide sequence ID" value="NZ_OBMI01000003.1"/>
</dbReference>
<evidence type="ECO:0000313" key="2">
    <source>
        <dbReference type="Proteomes" id="UP000219494"/>
    </source>
</evidence>
<proteinExistence type="predicted"/>
<dbReference type="EMBL" id="OBMI01000003">
    <property type="protein sequence ID" value="SOB87734.1"/>
    <property type="molecule type" value="Genomic_DNA"/>
</dbReference>
<dbReference type="Proteomes" id="UP000219494">
    <property type="component" value="Unassembled WGS sequence"/>
</dbReference>